<evidence type="ECO:0000256" key="1">
    <source>
        <dbReference type="SAM" id="MobiDB-lite"/>
    </source>
</evidence>
<accession>D6ZJV9</accession>
<keyword evidence="3" id="KW-1185">Reference proteome</keyword>
<protein>
    <submittedName>
        <fullName evidence="2">Uncharacterized protein</fullName>
    </submittedName>
</protein>
<feature type="compositionally biased region" description="Polar residues" evidence="1">
    <location>
        <begin position="48"/>
        <end position="64"/>
    </location>
</feature>
<dbReference type="EMBL" id="CP001992">
    <property type="protein sequence ID" value="ADI67008.1"/>
    <property type="molecule type" value="Genomic_DNA"/>
</dbReference>
<sequence length="64" mass="6479">MFNATFTKQNAGNREGSGGRNPYDAGEGALSRRERSGDAMGEGAPSMSLGSSPATPNGTAQNST</sequence>
<evidence type="ECO:0000313" key="2">
    <source>
        <dbReference type="EMBL" id="ADI67008.1"/>
    </source>
</evidence>
<proteinExistence type="predicted"/>
<dbReference type="HOGENOM" id="CLU_2862889_0_0_11"/>
<dbReference type="AlphaFoldDB" id="D6ZJV9"/>
<organism evidence="2 3">
    <name type="scientific">Mobiluncus curtisii (strain ATCC 43063 / DSM 2711 / V125)</name>
    <name type="common">Falcivibrio vaginalis</name>
    <dbReference type="NCBI Taxonomy" id="548479"/>
    <lineage>
        <taxon>Bacteria</taxon>
        <taxon>Bacillati</taxon>
        <taxon>Actinomycetota</taxon>
        <taxon>Actinomycetes</taxon>
        <taxon>Actinomycetales</taxon>
        <taxon>Actinomycetaceae</taxon>
        <taxon>Mobiluncus</taxon>
    </lineage>
</organism>
<name>D6ZJV9_MOBCV</name>
<dbReference type="Proteomes" id="UP000006742">
    <property type="component" value="Chromosome"/>
</dbReference>
<feature type="region of interest" description="Disordered" evidence="1">
    <location>
        <begin position="1"/>
        <end position="64"/>
    </location>
</feature>
<reference evidence="3" key="1">
    <citation type="submission" date="2010-03" db="EMBL/GenBank/DDBJ databases">
        <title>Complete sequence of Mobiluncus curtisii ATCC 43063.</title>
        <authorList>
            <person name="Muzny D."/>
            <person name="Qin X."/>
            <person name="Deng J."/>
            <person name="Jiang H."/>
            <person name="Liu Y."/>
            <person name="Qu J."/>
            <person name="Song X.-Z."/>
            <person name="Zhang L."/>
            <person name="Thornton R."/>
            <person name="Coyle M."/>
            <person name="Francisco L."/>
            <person name="Jackson L."/>
            <person name="Javaid M."/>
            <person name="Korchina V."/>
            <person name="Kovar C."/>
            <person name="Mata R."/>
            <person name="Mathew T."/>
            <person name="Ngo R."/>
            <person name="Nguyen L."/>
            <person name="Nguyen N."/>
            <person name="Okwuonu G."/>
            <person name="Ongeri F."/>
            <person name="Pham C."/>
            <person name="Simmons D."/>
            <person name="Wilczek-Boney K."/>
            <person name="Hale W."/>
            <person name="Jakkamsetti A."/>
            <person name="Pham P."/>
            <person name="Ruth R."/>
            <person name="San Lucas F."/>
            <person name="Warren J."/>
            <person name="Zhang J."/>
            <person name="Zhao Z."/>
            <person name="Zhou C."/>
            <person name="Zhu D."/>
            <person name="Lee S."/>
            <person name="Bess C."/>
            <person name="Blankenburg K."/>
            <person name="Forbes L."/>
            <person name="Fu Q."/>
            <person name="Gubbala S."/>
            <person name="Hirani K."/>
            <person name="Jayaseelan J.C."/>
            <person name="Lara F."/>
            <person name="Munidasa M."/>
            <person name="Palculict T."/>
            <person name="Patil S."/>
            <person name="Pu L.-L."/>
            <person name="Saada N."/>
            <person name="Tang L."/>
            <person name="Weissenberger G."/>
            <person name="Zhu Y."/>
            <person name="Hemphill L."/>
            <person name="Shang Y."/>
            <person name="Youmans B."/>
            <person name="Ayvaz T."/>
            <person name="Ross M."/>
            <person name="Santibanez J."/>
            <person name="Aqrawi P."/>
            <person name="Gross S."/>
            <person name="Joshi V."/>
            <person name="Fowler G."/>
            <person name="Nazareth L."/>
            <person name="Reid J."/>
            <person name="Worley K."/>
            <person name="Petrosino J."/>
            <person name="Highlander S."/>
            <person name="Gibbs R."/>
            <person name="Gibbs R."/>
        </authorList>
    </citation>
    <scope>NUCLEOTIDE SEQUENCE [LARGE SCALE GENOMIC DNA]</scope>
    <source>
        <strain evidence="3">ATCC 43063 / DSM 2711 / V125</strain>
    </source>
</reference>
<feature type="compositionally biased region" description="Polar residues" evidence="1">
    <location>
        <begin position="1"/>
        <end position="12"/>
    </location>
</feature>
<dbReference type="KEGG" id="mcu:HMPREF0573_10689"/>
<gene>
    <name evidence="2" type="ordered locus">HMPREF0573_10689</name>
</gene>
<evidence type="ECO:0000313" key="3">
    <source>
        <dbReference type="Proteomes" id="UP000006742"/>
    </source>
</evidence>